<dbReference type="InterPro" id="IPR014710">
    <property type="entry name" value="RmlC-like_jellyroll"/>
</dbReference>
<feature type="domain" description="HTH araC/xylS-type" evidence="4">
    <location>
        <begin position="169"/>
        <end position="266"/>
    </location>
</feature>
<keyword evidence="2" id="KW-0238">DNA-binding</keyword>
<evidence type="ECO:0000256" key="1">
    <source>
        <dbReference type="ARBA" id="ARBA00023015"/>
    </source>
</evidence>
<dbReference type="PROSITE" id="PS01124">
    <property type="entry name" value="HTH_ARAC_FAMILY_2"/>
    <property type="match status" value="1"/>
</dbReference>
<name>A0ABQ5JMN2_9LACO</name>
<evidence type="ECO:0000313" key="6">
    <source>
        <dbReference type="Proteomes" id="UP001628078"/>
    </source>
</evidence>
<protein>
    <submittedName>
        <fullName evidence="5">HTH-type transcriptional activator RhaS</fullName>
    </submittedName>
</protein>
<gene>
    <name evidence="5" type="primary">rhaS</name>
    <name evidence="5" type="ORF">JCM31185_08220</name>
</gene>
<dbReference type="Gene3D" id="1.10.10.60">
    <property type="entry name" value="Homeodomain-like"/>
    <property type="match status" value="2"/>
</dbReference>
<dbReference type="SMART" id="SM00342">
    <property type="entry name" value="HTH_ARAC"/>
    <property type="match status" value="1"/>
</dbReference>
<sequence length="298" mass="34445">MQLAVRDPQIKVLWMSGRLYHRHEVVEEHQHMFAQAQIVLNGQEYIEINHHQLTVFANQLVLIQPHTPHSFHFEHDTVIIDIKFELSEDVQQLITTASNQEIFPVLAIESFRHLLNEGVPTELGTHAYSALQLDVDFKQLLLKTIFATTPHMTDLPNDFSAATDPNATFPLQLYLQQHYDEPLTLESLAKHFNYSKNYLIRICKQHTGLTPANLLQRIRIKHAQNYLEYTDLSVNTIGIKVGLDPNYLTKLFTRLVGQAPLTYRKTSRAEHEQNITLVQSFNQQNEPAVRQTGRYSMD</sequence>
<dbReference type="PANTHER" id="PTHR43280:SF2">
    <property type="entry name" value="HTH-TYPE TRANSCRIPTIONAL REGULATOR EXSA"/>
    <property type="match status" value="1"/>
</dbReference>
<dbReference type="Proteomes" id="UP001628078">
    <property type="component" value="Unassembled WGS sequence"/>
</dbReference>
<dbReference type="InterPro" id="IPR003313">
    <property type="entry name" value="AraC-bd"/>
</dbReference>
<keyword evidence="1" id="KW-0805">Transcription regulation</keyword>
<accession>A0ABQ5JMN2</accession>
<comment type="caution">
    <text evidence="5">The sequence shown here is derived from an EMBL/GenBank/DDBJ whole genome shotgun (WGS) entry which is preliminary data.</text>
</comment>
<organism evidence="5 6">
    <name type="scientific">Furfurilactobacillus curtus</name>
    <dbReference type="NCBI Taxonomy" id="1746200"/>
    <lineage>
        <taxon>Bacteria</taxon>
        <taxon>Bacillati</taxon>
        <taxon>Bacillota</taxon>
        <taxon>Bacilli</taxon>
        <taxon>Lactobacillales</taxon>
        <taxon>Lactobacillaceae</taxon>
        <taxon>Furfurilactobacillus</taxon>
    </lineage>
</organism>
<dbReference type="InterPro" id="IPR009057">
    <property type="entry name" value="Homeodomain-like_sf"/>
</dbReference>
<dbReference type="SUPFAM" id="SSF51182">
    <property type="entry name" value="RmlC-like cupins"/>
    <property type="match status" value="1"/>
</dbReference>
<evidence type="ECO:0000313" key="5">
    <source>
        <dbReference type="EMBL" id="GKT05533.1"/>
    </source>
</evidence>
<dbReference type="InterPro" id="IPR018060">
    <property type="entry name" value="HTH_AraC"/>
</dbReference>
<dbReference type="PROSITE" id="PS00041">
    <property type="entry name" value="HTH_ARAC_FAMILY_1"/>
    <property type="match status" value="1"/>
</dbReference>
<dbReference type="InterPro" id="IPR018062">
    <property type="entry name" value="HTH_AraC-typ_CS"/>
</dbReference>
<keyword evidence="3" id="KW-0804">Transcription</keyword>
<dbReference type="InterPro" id="IPR011051">
    <property type="entry name" value="RmlC_Cupin_sf"/>
</dbReference>
<dbReference type="Gene3D" id="2.60.120.10">
    <property type="entry name" value="Jelly Rolls"/>
    <property type="match status" value="1"/>
</dbReference>
<dbReference type="PANTHER" id="PTHR43280">
    <property type="entry name" value="ARAC-FAMILY TRANSCRIPTIONAL REGULATOR"/>
    <property type="match status" value="1"/>
</dbReference>
<evidence type="ECO:0000256" key="2">
    <source>
        <dbReference type="ARBA" id="ARBA00023125"/>
    </source>
</evidence>
<evidence type="ECO:0000259" key="4">
    <source>
        <dbReference type="PROSITE" id="PS01124"/>
    </source>
</evidence>
<dbReference type="Pfam" id="PF02311">
    <property type="entry name" value="AraC_binding"/>
    <property type="match status" value="1"/>
</dbReference>
<proteinExistence type="predicted"/>
<dbReference type="SUPFAM" id="SSF46689">
    <property type="entry name" value="Homeodomain-like"/>
    <property type="match status" value="2"/>
</dbReference>
<dbReference type="RefSeq" id="WP_407882851.1">
    <property type="nucleotide sequence ID" value="NZ_BQXO01000002.1"/>
</dbReference>
<dbReference type="Pfam" id="PF12833">
    <property type="entry name" value="HTH_18"/>
    <property type="match status" value="1"/>
</dbReference>
<keyword evidence="6" id="KW-1185">Reference proteome</keyword>
<dbReference type="EMBL" id="BQXO01000002">
    <property type="protein sequence ID" value="GKT05533.1"/>
    <property type="molecule type" value="Genomic_DNA"/>
</dbReference>
<evidence type="ECO:0000256" key="3">
    <source>
        <dbReference type="ARBA" id="ARBA00023163"/>
    </source>
</evidence>
<reference evidence="5 6" key="1">
    <citation type="submission" date="2022-03" db="EMBL/GenBank/DDBJ databases">
        <title>Draft genome sequence of Furfurilactobacillus curtus JCM 31185.</title>
        <authorList>
            <person name="Suzuki S."/>
            <person name="Endo A."/>
            <person name="Kajikawa A."/>
        </authorList>
    </citation>
    <scope>NUCLEOTIDE SEQUENCE [LARGE SCALE GENOMIC DNA]</scope>
    <source>
        <strain evidence="5 6">JCM 31185</strain>
    </source>
</reference>